<evidence type="ECO:0000256" key="1">
    <source>
        <dbReference type="SAM" id="MobiDB-lite"/>
    </source>
</evidence>
<proteinExistence type="predicted"/>
<dbReference type="InterPro" id="IPR038610">
    <property type="entry name" value="FliK-like_C_sf"/>
</dbReference>
<dbReference type="Gene3D" id="3.30.750.140">
    <property type="match status" value="1"/>
</dbReference>
<accession>A0ABR7N1P0</accession>
<feature type="region of interest" description="Disordered" evidence="1">
    <location>
        <begin position="1"/>
        <end position="35"/>
    </location>
</feature>
<keyword evidence="3" id="KW-0966">Cell projection</keyword>
<reference evidence="3 4" key="1">
    <citation type="submission" date="2020-08" db="EMBL/GenBank/DDBJ databases">
        <title>Genome public.</title>
        <authorList>
            <person name="Liu C."/>
            <person name="Sun Q."/>
        </authorList>
    </citation>
    <scope>NUCLEOTIDE SEQUENCE [LARGE SCALE GENOMIC DNA]</scope>
    <source>
        <strain evidence="3 4">NSJ-37</strain>
    </source>
</reference>
<keyword evidence="4" id="KW-1185">Reference proteome</keyword>
<name>A0ABR7N1P0_9FIRM</name>
<dbReference type="RefSeq" id="WP_249297546.1">
    <property type="nucleotide sequence ID" value="NZ_JACRSX010000004.1"/>
</dbReference>
<organism evidence="3 4">
    <name type="scientific">Jutongia huaianensis</name>
    <dbReference type="NCBI Taxonomy" id="2763668"/>
    <lineage>
        <taxon>Bacteria</taxon>
        <taxon>Bacillati</taxon>
        <taxon>Bacillota</taxon>
        <taxon>Clostridia</taxon>
        <taxon>Lachnospirales</taxon>
        <taxon>Lachnospiraceae</taxon>
        <taxon>Jutongia</taxon>
    </lineage>
</organism>
<protein>
    <submittedName>
        <fullName evidence="3">Flagellar hook-length control protein FliK</fullName>
    </submittedName>
</protein>
<dbReference type="Pfam" id="PF02120">
    <property type="entry name" value="Flg_hook"/>
    <property type="match status" value="1"/>
</dbReference>
<evidence type="ECO:0000259" key="2">
    <source>
        <dbReference type="Pfam" id="PF02120"/>
    </source>
</evidence>
<gene>
    <name evidence="3" type="ORF">H8704_04855</name>
</gene>
<keyword evidence="3" id="KW-0282">Flagellum</keyword>
<evidence type="ECO:0000313" key="4">
    <source>
        <dbReference type="Proteomes" id="UP000606193"/>
    </source>
</evidence>
<evidence type="ECO:0000313" key="3">
    <source>
        <dbReference type="EMBL" id="MBC8561967.1"/>
    </source>
</evidence>
<sequence length="738" mass="81038">MADPIITSTNTGNRRNNMAMSSQQAAARNNPGQINRSVGQMSSYGVARSGMNQIHQGDVIRGEISDLRNNEITITLENNTLIKGQIADSSSLSIGQTAAFRLSSISPSGILLDAIPNSYTETELTLINKALEEASLPATQRNQSAVKALMDNLMPINKQSIQQLMQQAYDLGTDDMETLCLMNRKQYQVTADSVAQFSAYRNGAHSLLSRAETFAAQIPQLLETLSENGPSNTVAMFGEKLLAIALPENVSPSDIPIIADLSEQEFTALKDLLSETPMTEEQLQQFQTGTMAQKDAALLIRKAIADNTITLPESCPDTELQAKSEEILQLLQPQSDIAGNTTDGSATLGTLAAKYGYSADNTVNPEGSAATDAGQKTDATDISGKDAEALLSEAARETENADANTSVRSFAGRLFHNLSDVAKTSFQNINEMLAAPHESSASVTHTPAVIDTLLNNITSYGREQDQLFTVLNPQERTELARHLQNMSVDRETISQVLSGDATAEDTLAGIKNAIPHTDSALAQKLFQMEAFQKLFHSVLMENFTITPHKLSKNGEMDSFYDSMEQKMNSFETLINSTLFGDDSGHLSGQAHDMQSNIDFMKSLNEAFAYMQLPLKLQNQNAHGDLYVYTKKDKLKQDPQSLSLMLHLEMDHLGTVNIRLEKDHQNIKADFHLDQEASLHLIERNTHLLQDSLTQKGYTCQIQVQPLTRKEAPVQDFLNAKVTPSASHEMKRFSFDIRA</sequence>
<dbReference type="InterPro" id="IPR021136">
    <property type="entry name" value="Flagellar_hook_control-like_C"/>
</dbReference>
<feature type="domain" description="Flagellar hook-length control protein-like C-terminal" evidence="2">
    <location>
        <begin position="632"/>
        <end position="702"/>
    </location>
</feature>
<keyword evidence="3" id="KW-0969">Cilium</keyword>
<dbReference type="Proteomes" id="UP000606193">
    <property type="component" value="Unassembled WGS sequence"/>
</dbReference>
<comment type="caution">
    <text evidence="3">The sequence shown here is derived from an EMBL/GenBank/DDBJ whole genome shotgun (WGS) entry which is preliminary data.</text>
</comment>
<dbReference type="EMBL" id="JACRSX010000004">
    <property type="protein sequence ID" value="MBC8561967.1"/>
    <property type="molecule type" value="Genomic_DNA"/>
</dbReference>